<organism evidence="1 2">
    <name type="scientific">Dendrobium chrysotoxum</name>
    <name type="common">Orchid</name>
    <dbReference type="NCBI Taxonomy" id="161865"/>
    <lineage>
        <taxon>Eukaryota</taxon>
        <taxon>Viridiplantae</taxon>
        <taxon>Streptophyta</taxon>
        <taxon>Embryophyta</taxon>
        <taxon>Tracheophyta</taxon>
        <taxon>Spermatophyta</taxon>
        <taxon>Magnoliopsida</taxon>
        <taxon>Liliopsida</taxon>
        <taxon>Asparagales</taxon>
        <taxon>Orchidaceae</taxon>
        <taxon>Epidendroideae</taxon>
        <taxon>Malaxideae</taxon>
        <taxon>Dendrobiinae</taxon>
        <taxon>Dendrobium</taxon>
    </lineage>
</organism>
<name>A0AAV7HR90_DENCH</name>
<sequence length="89" mass="9247">MASPSPGQILLPAPKGIILISLLPVMSIFSADPPSINLSGLNSAASSQIFPSKAISAILKLIGVFLGIKYPSNLISSVTEWGRTKWLGG</sequence>
<gene>
    <name evidence="1" type="ORF">IEQ34_000331</name>
</gene>
<dbReference type="Proteomes" id="UP000775213">
    <property type="component" value="Unassembled WGS sequence"/>
</dbReference>
<dbReference type="AlphaFoldDB" id="A0AAV7HR90"/>
<reference evidence="1 2" key="1">
    <citation type="journal article" date="2021" name="Hortic Res">
        <title>Chromosome-scale assembly of the Dendrobium chrysotoxum genome enhances the understanding of orchid evolution.</title>
        <authorList>
            <person name="Zhang Y."/>
            <person name="Zhang G.Q."/>
            <person name="Zhang D."/>
            <person name="Liu X.D."/>
            <person name="Xu X.Y."/>
            <person name="Sun W.H."/>
            <person name="Yu X."/>
            <person name="Zhu X."/>
            <person name="Wang Z.W."/>
            <person name="Zhao X."/>
            <person name="Zhong W.Y."/>
            <person name="Chen H."/>
            <person name="Yin W.L."/>
            <person name="Huang T."/>
            <person name="Niu S.C."/>
            <person name="Liu Z.J."/>
        </authorList>
    </citation>
    <scope>NUCLEOTIDE SEQUENCE [LARGE SCALE GENOMIC DNA]</scope>
    <source>
        <strain evidence="1">Lindl</strain>
    </source>
</reference>
<keyword evidence="2" id="KW-1185">Reference proteome</keyword>
<comment type="caution">
    <text evidence="1">The sequence shown here is derived from an EMBL/GenBank/DDBJ whole genome shotgun (WGS) entry which is preliminary data.</text>
</comment>
<evidence type="ECO:0000313" key="1">
    <source>
        <dbReference type="EMBL" id="KAH0470608.1"/>
    </source>
</evidence>
<proteinExistence type="predicted"/>
<accession>A0AAV7HR90</accession>
<dbReference type="EMBL" id="JAGFBR010000001">
    <property type="protein sequence ID" value="KAH0470608.1"/>
    <property type="molecule type" value="Genomic_DNA"/>
</dbReference>
<protein>
    <submittedName>
        <fullName evidence="1">Uncharacterized protein</fullName>
    </submittedName>
</protein>
<evidence type="ECO:0000313" key="2">
    <source>
        <dbReference type="Proteomes" id="UP000775213"/>
    </source>
</evidence>